<comment type="caution">
    <text evidence="2">The sequence shown here is derived from an EMBL/GenBank/DDBJ whole genome shotgun (WGS) entry which is preliminary data.</text>
</comment>
<dbReference type="EMBL" id="JAJSOF020000005">
    <property type="protein sequence ID" value="KAJ4448522.1"/>
    <property type="molecule type" value="Genomic_DNA"/>
</dbReference>
<sequence length="220" mass="25126">NLSQFQDAFKCRKLRVALIDNDRSYRYVASSFGASIGSIHRAVRRFQEDDTFSQRPGSGRIRTTTARGNRFMILQVLMDWHTNKTAIQVQNSLCQFHQVNVSVWTIRTHLQESSLKCCRHVNIVSPNLALPVSILTGLLRLFISRTMSVMEENFILLEKAAGRMGLAINENKTKYMFASKTRTPIPERIVIQGYTFQSVSQFKYLGSIISQDNSISLERS</sequence>
<protein>
    <recommendedName>
        <fullName evidence="4">Reverse transcriptase</fullName>
    </recommendedName>
</protein>
<organism evidence="2 3">
    <name type="scientific">Periplaneta americana</name>
    <name type="common">American cockroach</name>
    <name type="synonym">Blatta americana</name>
    <dbReference type="NCBI Taxonomy" id="6978"/>
    <lineage>
        <taxon>Eukaryota</taxon>
        <taxon>Metazoa</taxon>
        <taxon>Ecdysozoa</taxon>
        <taxon>Arthropoda</taxon>
        <taxon>Hexapoda</taxon>
        <taxon>Insecta</taxon>
        <taxon>Pterygota</taxon>
        <taxon>Neoptera</taxon>
        <taxon>Polyneoptera</taxon>
        <taxon>Dictyoptera</taxon>
        <taxon>Blattodea</taxon>
        <taxon>Blattoidea</taxon>
        <taxon>Blattidae</taxon>
        <taxon>Blattinae</taxon>
        <taxon>Periplaneta</taxon>
    </lineage>
</organism>
<accession>A0ABQ8TR69</accession>
<name>A0ABQ8TR69_PERAM</name>
<evidence type="ECO:0000256" key="1">
    <source>
        <dbReference type="ARBA" id="ARBA00004123"/>
    </source>
</evidence>
<comment type="subcellular location">
    <subcellularLocation>
        <location evidence="1">Nucleus</location>
    </subcellularLocation>
</comment>
<evidence type="ECO:0008006" key="4">
    <source>
        <dbReference type="Google" id="ProtNLM"/>
    </source>
</evidence>
<reference evidence="2 3" key="1">
    <citation type="journal article" date="2022" name="Allergy">
        <title>Genome assembly and annotation of Periplaneta americana reveal a comprehensive cockroach allergen profile.</title>
        <authorList>
            <person name="Wang L."/>
            <person name="Xiong Q."/>
            <person name="Saelim N."/>
            <person name="Wang L."/>
            <person name="Nong W."/>
            <person name="Wan A.T."/>
            <person name="Shi M."/>
            <person name="Liu X."/>
            <person name="Cao Q."/>
            <person name="Hui J.H.L."/>
            <person name="Sookrung N."/>
            <person name="Leung T.F."/>
            <person name="Tungtrongchitr A."/>
            <person name="Tsui S.K.W."/>
        </authorList>
    </citation>
    <scope>NUCLEOTIDE SEQUENCE [LARGE SCALE GENOMIC DNA]</scope>
    <source>
        <strain evidence="2">PWHHKU_190912</strain>
    </source>
</reference>
<gene>
    <name evidence="2" type="ORF">ANN_10540</name>
</gene>
<dbReference type="SUPFAM" id="SSF46689">
    <property type="entry name" value="Homeodomain-like"/>
    <property type="match status" value="1"/>
</dbReference>
<dbReference type="InterPro" id="IPR009057">
    <property type="entry name" value="Homeodomain-like_sf"/>
</dbReference>
<evidence type="ECO:0000313" key="2">
    <source>
        <dbReference type="EMBL" id="KAJ4448522.1"/>
    </source>
</evidence>
<keyword evidence="3" id="KW-1185">Reference proteome</keyword>
<proteinExistence type="predicted"/>
<feature type="non-terminal residue" evidence="2">
    <location>
        <position position="1"/>
    </location>
</feature>
<evidence type="ECO:0000313" key="3">
    <source>
        <dbReference type="Proteomes" id="UP001148838"/>
    </source>
</evidence>
<dbReference type="Proteomes" id="UP001148838">
    <property type="component" value="Unassembled WGS sequence"/>
</dbReference>